<evidence type="ECO:0000313" key="3">
    <source>
        <dbReference type="Proteomes" id="UP000195981"/>
    </source>
</evidence>
<dbReference type="PANTHER" id="PTHR23131">
    <property type="entry name" value="ENDORIBONUCLEASE LACTB2"/>
    <property type="match status" value="1"/>
</dbReference>
<dbReference type="PANTHER" id="PTHR23131:SF0">
    <property type="entry name" value="ENDORIBONUCLEASE LACTB2"/>
    <property type="match status" value="1"/>
</dbReference>
<dbReference type="Proteomes" id="UP000195981">
    <property type="component" value="Unassembled WGS sequence"/>
</dbReference>
<dbReference type="OrthoDB" id="9788263at2"/>
<accession>A0A1X6WSW5</accession>
<keyword evidence="3" id="KW-1185">Reference proteome</keyword>
<keyword evidence="2" id="KW-0378">Hydrolase</keyword>
<name>A0A1X6WSW5_9MICO</name>
<sequence length="273" mass="28708">MTEQPLRAAGAPAPEITCLVAPNPGPLTLQGTCTYIVRDGDQVWIVDPGPRDAAHLEAILDAALMARGARAAGILLTHRHDDHAAGAGTLRRRLSGTARRDVPLWAVDTAAVPGAIRPPGRLLGDRGTMGHVIHLPGHTADSVALLVEGGRLLVGDTLLGGSSTVIVPPDGDLTAYLQSLQVLRALCLDGRISAILPGHGEPFEDPAAALAAVEDAISHRLARIDAVREARARGVLTMPRLLREIYGPDLPAELEEGATWNILAATEHIRRTG</sequence>
<dbReference type="InterPro" id="IPR001279">
    <property type="entry name" value="Metallo-B-lactamas"/>
</dbReference>
<gene>
    <name evidence="2" type="ORF">FM110_00725</name>
</gene>
<proteinExistence type="predicted"/>
<feature type="domain" description="Metallo-beta-lactamase" evidence="1">
    <location>
        <begin position="31"/>
        <end position="199"/>
    </location>
</feature>
<dbReference type="InterPro" id="IPR036866">
    <property type="entry name" value="RibonucZ/Hydroxyglut_hydro"/>
</dbReference>
<reference evidence="2 3" key="1">
    <citation type="submission" date="2017-02" db="EMBL/GenBank/DDBJ databases">
        <authorList>
            <person name="Peterson S.W."/>
        </authorList>
    </citation>
    <scope>NUCLEOTIDE SEQUENCE [LARGE SCALE GENOMIC DNA]</scope>
    <source>
        <strain evidence="2 3">CIP104813</strain>
    </source>
</reference>
<dbReference type="SUPFAM" id="SSF56281">
    <property type="entry name" value="Metallo-hydrolase/oxidoreductase"/>
    <property type="match status" value="1"/>
</dbReference>
<evidence type="ECO:0000313" key="2">
    <source>
        <dbReference type="EMBL" id="SLM87954.1"/>
    </source>
</evidence>
<organism evidence="2 3">
    <name type="scientific">Brachybacterium nesterenkovii</name>
    <dbReference type="NCBI Taxonomy" id="47847"/>
    <lineage>
        <taxon>Bacteria</taxon>
        <taxon>Bacillati</taxon>
        <taxon>Actinomycetota</taxon>
        <taxon>Actinomycetes</taxon>
        <taxon>Micrococcales</taxon>
        <taxon>Dermabacteraceae</taxon>
        <taxon>Brachybacterium</taxon>
    </lineage>
</organism>
<dbReference type="RefSeq" id="WP_087101715.1">
    <property type="nucleotide sequence ID" value="NZ_FWFG01000010.1"/>
</dbReference>
<protein>
    <submittedName>
        <fullName evidence="2">Zn-dependent hydrolases, including glyoxylases</fullName>
    </submittedName>
</protein>
<dbReference type="EMBL" id="FWFG01000010">
    <property type="protein sequence ID" value="SLM87954.1"/>
    <property type="molecule type" value="Genomic_DNA"/>
</dbReference>
<dbReference type="AlphaFoldDB" id="A0A1X6WSW5"/>
<dbReference type="SMART" id="SM00849">
    <property type="entry name" value="Lactamase_B"/>
    <property type="match status" value="1"/>
</dbReference>
<dbReference type="Pfam" id="PF00753">
    <property type="entry name" value="Lactamase_B"/>
    <property type="match status" value="1"/>
</dbReference>
<dbReference type="Gene3D" id="3.60.15.10">
    <property type="entry name" value="Ribonuclease Z/Hydroxyacylglutathione hydrolase-like"/>
    <property type="match status" value="1"/>
</dbReference>
<dbReference type="GO" id="GO:0016787">
    <property type="term" value="F:hydrolase activity"/>
    <property type="evidence" value="ECO:0007669"/>
    <property type="project" value="UniProtKB-KW"/>
</dbReference>
<evidence type="ECO:0000259" key="1">
    <source>
        <dbReference type="SMART" id="SM00849"/>
    </source>
</evidence>
<dbReference type="CDD" id="cd16278">
    <property type="entry name" value="metallo-hydrolase-like_MBL-fold"/>
    <property type="match status" value="1"/>
</dbReference>
<dbReference type="InterPro" id="IPR050662">
    <property type="entry name" value="Sec-metab_biosynth-thioest"/>
</dbReference>